<sequence length="325" mass="34005">MAEVDTKTYEGNCHCGAIKFSVVLPPLEHTPLHSCSCSICTKKGYLMVFPPKSAITVTKGAGTDGLGAGVLAEYAFNSKQVSHRFCGTCGTPVAIVRKDLADDGVVALNARLFRDVDLWSFEVKEDPGPTTPLGYTSPVFPGLAALTAEPLPEGEKIYPGSCHCGAVTFALKSAWLLEKSGPADMENNQVMECDCSTCIRFAGIYTYPRPASRVPMHISSPDALAVYFSPVGNAYGGTTFCRLCGCGIGQKVVGPPPERVAKLPAERAGDDPRKVRDNAGACARAGLCAGADGGGQGGVGEGERRGEEESGEFGGEGVCRAWVSA</sequence>
<evidence type="ECO:0000256" key="2">
    <source>
        <dbReference type="ARBA" id="ARBA00022723"/>
    </source>
</evidence>
<dbReference type="PANTHER" id="PTHR28620:SF1">
    <property type="entry name" value="CENP-V_GFA DOMAIN-CONTAINING PROTEIN"/>
    <property type="match status" value="1"/>
</dbReference>
<dbReference type="EMBL" id="JACAZI010000016">
    <property type="protein sequence ID" value="KAF7343374.1"/>
    <property type="molecule type" value="Genomic_DNA"/>
</dbReference>
<evidence type="ECO:0000313" key="7">
    <source>
        <dbReference type="Proteomes" id="UP000620124"/>
    </source>
</evidence>
<feature type="region of interest" description="Disordered" evidence="4">
    <location>
        <begin position="290"/>
        <end position="316"/>
    </location>
</feature>
<name>A0A8H7CMM6_9AGAR</name>
<dbReference type="Proteomes" id="UP000620124">
    <property type="component" value="Unassembled WGS sequence"/>
</dbReference>
<dbReference type="PROSITE" id="PS51891">
    <property type="entry name" value="CENP_V_GFA"/>
    <property type="match status" value="2"/>
</dbReference>
<evidence type="ECO:0000256" key="1">
    <source>
        <dbReference type="ARBA" id="ARBA00005495"/>
    </source>
</evidence>
<dbReference type="GO" id="GO:0016846">
    <property type="term" value="F:carbon-sulfur lyase activity"/>
    <property type="evidence" value="ECO:0007669"/>
    <property type="project" value="InterPro"/>
</dbReference>
<dbReference type="SUPFAM" id="SSF51316">
    <property type="entry name" value="Mss4-like"/>
    <property type="match status" value="2"/>
</dbReference>
<feature type="compositionally biased region" description="Gly residues" evidence="4">
    <location>
        <begin position="291"/>
        <end position="300"/>
    </location>
</feature>
<protein>
    <recommendedName>
        <fullName evidence="5">CENP-V/GFA domain-containing protein</fullName>
    </recommendedName>
</protein>
<feature type="domain" description="CENP-V/GFA" evidence="5">
    <location>
        <begin position="158"/>
        <end position="277"/>
    </location>
</feature>
<dbReference type="GO" id="GO:0046872">
    <property type="term" value="F:metal ion binding"/>
    <property type="evidence" value="ECO:0007669"/>
    <property type="project" value="UniProtKB-KW"/>
</dbReference>
<dbReference type="OrthoDB" id="2993351at2759"/>
<comment type="similarity">
    <text evidence="1">Belongs to the Gfa family.</text>
</comment>
<evidence type="ECO:0000259" key="5">
    <source>
        <dbReference type="PROSITE" id="PS51891"/>
    </source>
</evidence>
<proteinExistence type="inferred from homology"/>
<dbReference type="PANTHER" id="PTHR28620">
    <property type="entry name" value="CENTROMERE PROTEIN V"/>
    <property type="match status" value="1"/>
</dbReference>
<keyword evidence="7" id="KW-1185">Reference proteome</keyword>
<gene>
    <name evidence="6" type="ORF">MVEN_01769700</name>
</gene>
<evidence type="ECO:0000313" key="6">
    <source>
        <dbReference type="EMBL" id="KAF7343374.1"/>
    </source>
</evidence>
<reference evidence="6" key="1">
    <citation type="submission" date="2020-05" db="EMBL/GenBank/DDBJ databases">
        <title>Mycena genomes resolve the evolution of fungal bioluminescence.</title>
        <authorList>
            <person name="Tsai I.J."/>
        </authorList>
    </citation>
    <scope>NUCLEOTIDE SEQUENCE</scope>
    <source>
        <strain evidence="6">CCC161011</strain>
    </source>
</reference>
<feature type="domain" description="CENP-V/GFA" evidence="5">
    <location>
        <begin position="9"/>
        <end position="120"/>
    </location>
</feature>
<organism evidence="6 7">
    <name type="scientific">Mycena venus</name>
    <dbReference type="NCBI Taxonomy" id="2733690"/>
    <lineage>
        <taxon>Eukaryota</taxon>
        <taxon>Fungi</taxon>
        <taxon>Dikarya</taxon>
        <taxon>Basidiomycota</taxon>
        <taxon>Agaricomycotina</taxon>
        <taxon>Agaricomycetes</taxon>
        <taxon>Agaricomycetidae</taxon>
        <taxon>Agaricales</taxon>
        <taxon>Marasmiineae</taxon>
        <taxon>Mycenaceae</taxon>
        <taxon>Mycena</taxon>
    </lineage>
</organism>
<comment type="caution">
    <text evidence="6">The sequence shown here is derived from an EMBL/GenBank/DDBJ whole genome shotgun (WGS) entry which is preliminary data.</text>
</comment>
<dbReference type="AlphaFoldDB" id="A0A8H7CMM6"/>
<keyword evidence="3" id="KW-0862">Zinc</keyword>
<dbReference type="InterPro" id="IPR006913">
    <property type="entry name" value="CENP-V/GFA"/>
</dbReference>
<dbReference type="InterPro" id="IPR052355">
    <property type="entry name" value="CENP-V-like"/>
</dbReference>
<dbReference type="Gene3D" id="2.170.150.70">
    <property type="match status" value="2"/>
</dbReference>
<evidence type="ECO:0000256" key="4">
    <source>
        <dbReference type="SAM" id="MobiDB-lite"/>
    </source>
</evidence>
<dbReference type="Pfam" id="PF04828">
    <property type="entry name" value="GFA"/>
    <property type="match status" value="1"/>
</dbReference>
<evidence type="ECO:0000256" key="3">
    <source>
        <dbReference type="ARBA" id="ARBA00022833"/>
    </source>
</evidence>
<dbReference type="InterPro" id="IPR011057">
    <property type="entry name" value="Mss4-like_sf"/>
</dbReference>
<accession>A0A8H7CMM6</accession>
<keyword evidence="2" id="KW-0479">Metal-binding</keyword>